<feature type="region of interest" description="Disordered" evidence="2">
    <location>
        <begin position="133"/>
        <end position="236"/>
    </location>
</feature>
<reference evidence="3" key="1">
    <citation type="submission" date="2014-11" db="EMBL/GenBank/DDBJ databases">
        <authorList>
            <person name="Otto D Thomas"/>
            <person name="Naeem Raeece"/>
        </authorList>
    </citation>
    <scope>NUCLEOTIDE SEQUENCE</scope>
</reference>
<keyword evidence="1" id="KW-0175">Coiled coil</keyword>
<feature type="region of interest" description="Disordered" evidence="2">
    <location>
        <begin position="656"/>
        <end position="821"/>
    </location>
</feature>
<evidence type="ECO:0000256" key="2">
    <source>
        <dbReference type="SAM" id="MobiDB-lite"/>
    </source>
</evidence>
<dbReference type="SUPFAM" id="SSF50044">
    <property type="entry name" value="SH3-domain"/>
    <property type="match status" value="1"/>
</dbReference>
<feature type="region of interest" description="Disordered" evidence="2">
    <location>
        <begin position="1"/>
        <end position="117"/>
    </location>
</feature>
<evidence type="ECO:0008006" key="4">
    <source>
        <dbReference type="Google" id="ProtNLM"/>
    </source>
</evidence>
<name>A0A0G4HIE7_9ALVE</name>
<feature type="compositionally biased region" description="Polar residues" evidence="2">
    <location>
        <begin position="1082"/>
        <end position="1099"/>
    </location>
</feature>
<feature type="compositionally biased region" description="Polar residues" evidence="2">
    <location>
        <begin position="107"/>
        <end position="117"/>
    </location>
</feature>
<proteinExistence type="predicted"/>
<feature type="compositionally biased region" description="Acidic residues" evidence="2">
    <location>
        <begin position="203"/>
        <end position="214"/>
    </location>
</feature>
<feature type="compositionally biased region" description="Pro residues" evidence="2">
    <location>
        <begin position="886"/>
        <end position="897"/>
    </location>
</feature>
<feature type="compositionally biased region" description="Low complexity" evidence="2">
    <location>
        <begin position="138"/>
        <end position="152"/>
    </location>
</feature>
<feature type="region of interest" description="Disordered" evidence="2">
    <location>
        <begin position="467"/>
        <end position="559"/>
    </location>
</feature>
<feature type="region of interest" description="Disordered" evidence="2">
    <location>
        <begin position="1082"/>
        <end position="1117"/>
    </location>
</feature>
<evidence type="ECO:0000313" key="3">
    <source>
        <dbReference type="EMBL" id="CEM43947.1"/>
    </source>
</evidence>
<feature type="region of interest" description="Disordered" evidence="2">
    <location>
        <begin position="869"/>
        <end position="1063"/>
    </location>
</feature>
<protein>
    <recommendedName>
        <fullName evidence="4">SH3 domain-containing protein</fullName>
    </recommendedName>
</protein>
<dbReference type="VEuPathDB" id="CryptoDB:Cvel_27944"/>
<dbReference type="InterPro" id="IPR036028">
    <property type="entry name" value="SH3-like_dom_sf"/>
</dbReference>
<gene>
    <name evidence="3" type="ORF">Cvel_27944</name>
</gene>
<feature type="compositionally biased region" description="Pro residues" evidence="2">
    <location>
        <begin position="530"/>
        <end position="544"/>
    </location>
</feature>
<evidence type="ECO:0000256" key="1">
    <source>
        <dbReference type="SAM" id="Coils"/>
    </source>
</evidence>
<sequence>MDPDGLSAGCKDEGKRDSASLLPTEIKDERAASQKKGGLHGEVQECSLMQPVEETEGVQSLPVRFPSSSPPSMRLSDKQGTDVFKQEPEEGGRAEGRPGWTFEQGEETTASALHSTDTVDPLFLSRVLTAENHAEDCPSSAQSQAVPPQQEQLRQSQELKVEGTEDVDGGGPPSKRSVVAPCDPEVTAAASREAPQGTGGLEVEWEDNQEEDTSELNGEAPVPLYSTTSPSTSRRVGNFPEHAHEGAEEIATQTDEISGSKLAAEEHSQRQSRLERMARQCDDKDLLANLLLGVEPPCEFKIARNVTVAPNERGKHACVWRFIAIPSGFRLAPDSSRDRYVYALVLKDHHRIVVDRERTLRTEAEERCEALELLLKDVTAKAEAAGVPREALLPAPLVRNSTEKSRRAARMRNAKEQYAAFASRLNLASSLQSGLFPRASSPSGGNSGGTGGIAGTETEAVELQNLPSNSAVPPLPHESAPAHRSHSTRQSNSSTGRSPFPNFKTRGGTTPLLQGGGKDPDPTGNARTPPSLPPAPHTHPPPPTRTGFVDSRRDRGGRGACLTATTSLSVGRNPGASPLFPPSNKTSAAFTVACRDANFYCSSSSPTLPAPPARPGWEGLSRDPDFSLHCRGPATGPPPQWDPRTPGAFCEAPRRLSSVQPPNQHEHAVTPQVEHQPSPQACEFSHSPPPNLPYRMQQTSSADCHRDPQSFEGPQHLHTGGHRIDGDPPAPSAAGRRRMDRPGDSAILAGQHQPTDFPPHYTADPPFDHSWYPSQRHPRTVRAPPSTSLSLQGQAHPHQRQEQARTTGLSPQHPEERGGCDLTYSRDFSSLRAFGTGGSSQANTHKATEFVLTSTEPMHDFSLPVSEARQHTYHHQQPQHGVQFQQPPPHASAPIAPPQRVEPQPAAAGAAGSVQPEVPLSALEAGRGADGRPPFVSAYHHDAAPPPRPMYAAPPPPGFESVTIPQGAERSYASMTAKVGGGNERESAASPLPPVPSHFSSHRQHLSSPLSSPDPSHTTNEQPAQTRAAHPPRVLPSASMTMGSPPGNCEQPAWGEGGHAQHQRQMMMPLQHSRGFTVEHQTCTESQQVAPPDPQTETGAPTERESLTGGEQMALPPWTGRVLQGHSAFDGREMNISEGDVVRVYRYDPRGVWAYAELLWTRAPEGERGSVPAPEVAAGWVPRDSVQPL</sequence>
<feature type="compositionally biased region" description="Basic and acidic residues" evidence="2">
    <location>
        <begin position="75"/>
        <end position="96"/>
    </location>
</feature>
<feature type="compositionally biased region" description="Polar residues" evidence="2">
    <location>
        <begin position="225"/>
        <end position="235"/>
    </location>
</feature>
<organism evidence="3">
    <name type="scientific">Chromera velia CCMP2878</name>
    <dbReference type="NCBI Taxonomy" id="1169474"/>
    <lineage>
        <taxon>Eukaryota</taxon>
        <taxon>Sar</taxon>
        <taxon>Alveolata</taxon>
        <taxon>Colpodellida</taxon>
        <taxon>Chromeraceae</taxon>
        <taxon>Chromera</taxon>
    </lineage>
</organism>
<dbReference type="AlphaFoldDB" id="A0A0G4HIE7"/>
<feature type="coiled-coil region" evidence="1">
    <location>
        <begin position="354"/>
        <end position="381"/>
    </location>
</feature>
<accession>A0A0G4HIE7</accession>
<feature type="compositionally biased region" description="Pro residues" evidence="2">
    <location>
        <begin position="944"/>
        <end position="958"/>
    </location>
</feature>
<feature type="compositionally biased region" description="Polar residues" evidence="2">
    <location>
        <begin position="488"/>
        <end position="497"/>
    </location>
</feature>
<feature type="region of interest" description="Disordered" evidence="2">
    <location>
        <begin position="1166"/>
        <end position="1189"/>
    </location>
</feature>
<feature type="compositionally biased region" description="Low complexity" evidence="2">
    <location>
        <begin position="1006"/>
        <end position="1016"/>
    </location>
</feature>
<dbReference type="EMBL" id="CDMZ01002800">
    <property type="protein sequence ID" value="CEM43947.1"/>
    <property type="molecule type" value="Genomic_DNA"/>
</dbReference>
<feature type="compositionally biased region" description="Low complexity" evidence="2">
    <location>
        <begin position="875"/>
        <end position="885"/>
    </location>
</feature>